<dbReference type="Proteomes" id="UP000593576">
    <property type="component" value="Unassembled WGS sequence"/>
</dbReference>
<keyword evidence="6" id="KW-0675">Receptor</keyword>
<keyword evidence="2" id="KW-0812">Transmembrane</keyword>
<evidence type="ECO:0000256" key="3">
    <source>
        <dbReference type="ARBA" id="ARBA00022729"/>
    </source>
</evidence>
<evidence type="ECO:0000313" key="9">
    <source>
        <dbReference type="Proteomes" id="UP000593576"/>
    </source>
</evidence>
<keyword evidence="7" id="KW-0325">Glycoprotein</keyword>
<dbReference type="SUPFAM" id="SSF52058">
    <property type="entry name" value="L domain-like"/>
    <property type="match status" value="1"/>
</dbReference>
<dbReference type="GO" id="GO:0016020">
    <property type="term" value="C:membrane"/>
    <property type="evidence" value="ECO:0007669"/>
    <property type="project" value="UniProtKB-SubCell"/>
</dbReference>
<dbReference type="PANTHER" id="PTHR48061">
    <property type="entry name" value="LEUCINE-RICH REPEAT RECEPTOR PROTEIN KINASE EMS1-LIKE-RELATED"/>
    <property type="match status" value="1"/>
</dbReference>
<evidence type="ECO:0000256" key="5">
    <source>
        <dbReference type="ARBA" id="ARBA00023136"/>
    </source>
</evidence>
<keyword evidence="5" id="KW-0472">Membrane</keyword>
<dbReference type="AlphaFoldDB" id="A0A7J9N3Q4"/>
<organism evidence="8 9">
    <name type="scientific">Gossypium schwendimanii</name>
    <name type="common">Cotton</name>
    <dbReference type="NCBI Taxonomy" id="34291"/>
    <lineage>
        <taxon>Eukaryota</taxon>
        <taxon>Viridiplantae</taxon>
        <taxon>Streptophyta</taxon>
        <taxon>Embryophyta</taxon>
        <taxon>Tracheophyta</taxon>
        <taxon>Spermatophyta</taxon>
        <taxon>Magnoliopsida</taxon>
        <taxon>eudicotyledons</taxon>
        <taxon>Gunneridae</taxon>
        <taxon>Pentapetalae</taxon>
        <taxon>rosids</taxon>
        <taxon>malvids</taxon>
        <taxon>Malvales</taxon>
        <taxon>Malvaceae</taxon>
        <taxon>Malvoideae</taxon>
        <taxon>Gossypium</taxon>
    </lineage>
</organism>
<reference evidence="8 9" key="1">
    <citation type="journal article" date="2019" name="Genome Biol. Evol.">
        <title>Insights into the evolution of the New World diploid cottons (Gossypium, subgenus Houzingenia) based on genome sequencing.</title>
        <authorList>
            <person name="Grover C.E."/>
            <person name="Arick M.A. 2nd"/>
            <person name="Thrash A."/>
            <person name="Conover J.L."/>
            <person name="Sanders W.S."/>
            <person name="Peterson D.G."/>
            <person name="Frelichowski J.E."/>
            <person name="Scheffler J.A."/>
            <person name="Scheffler B.E."/>
            <person name="Wendel J.F."/>
        </authorList>
    </citation>
    <scope>NUCLEOTIDE SEQUENCE [LARGE SCALE GENOMIC DNA]</scope>
    <source>
        <strain evidence="8">1</strain>
        <tissue evidence="8">Leaf</tissue>
    </source>
</reference>
<evidence type="ECO:0000256" key="6">
    <source>
        <dbReference type="ARBA" id="ARBA00023170"/>
    </source>
</evidence>
<sequence length="113" mass="12959">MSYCYLSGPIHSSLSNLRSLSVMHLDFNNLFASVPKFFAEFENLTSLRLSATRLRGRLPEEIFQIPTLQILDLSYYSKVHFQIFHSMLLFELSHLASQITGGKYQNLLVTLSN</sequence>
<keyword evidence="3" id="KW-0732">Signal</keyword>
<proteinExistence type="predicted"/>
<accession>A0A7J9N3Q4</accession>
<gene>
    <name evidence="8" type="ORF">Goshw_030214</name>
</gene>
<dbReference type="Pfam" id="PF00560">
    <property type="entry name" value="LRR_1"/>
    <property type="match status" value="1"/>
</dbReference>
<dbReference type="OrthoDB" id="1394818at2759"/>
<dbReference type="InterPro" id="IPR032675">
    <property type="entry name" value="LRR_dom_sf"/>
</dbReference>
<dbReference type="PANTHER" id="PTHR48061:SF20">
    <property type="entry name" value="LEUCINE-RICH REPEAT RECEPTOR PROTEIN KINASE MSP1-LIKE"/>
    <property type="match status" value="1"/>
</dbReference>
<dbReference type="InterPro" id="IPR046956">
    <property type="entry name" value="RLP23-like"/>
</dbReference>
<keyword evidence="4" id="KW-1133">Transmembrane helix</keyword>
<evidence type="ECO:0000256" key="2">
    <source>
        <dbReference type="ARBA" id="ARBA00022692"/>
    </source>
</evidence>
<keyword evidence="9" id="KW-1185">Reference proteome</keyword>
<evidence type="ECO:0000256" key="7">
    <source>
        <dbReference type="ARBA" id="ARBA00023180"/>
    </source>
</evidence>
<dbReference type="Gene3D" id="3.80.10.10">
    <property type="entry name" value="Ribonuclease Inhibitor"/>
    <property type="match status" value="1"/>
</dbReference>
<evidence type="ECO:0000256" key="4">
    <source>
        <dbReference type="ARBA" id="ARBA00022989"/>
    </source>
</evidence>
<protein>
    <submittedName>
        <fullName evidence="8">Uncharacterized protein</fullName>
    </submittedName>
</protein>
<name>A0A7J9N3Q4_GOSSC</name>
<evidence type="ECO:0000256" key="1">
    <source>
        <dbReference type="ARBA" id="ARBA00004479"/>
    </source>
</evidence>
<evidence type="ECO:0000313" key="8">
    <source>
        <dbReference type="EMBL" id="MBA0877784.1"/>
    </source>
</evidence>
<comment type="subcellular location">
    <subcellularLocation>
        <location evidence="1">Membrane</location>
        <topology evidence="1">Single-pass type I membrane protein</topology>
    </subcellularLocation>
</comment>
<dbReference type="InterPro" id="IPR001611">
    <property type="entry name" value="Leu-rich_rpt"/>
</dbReference>
<comment type="caution">
    <text evidence="8">The sequence shown here is derived from an EMBL/GenBank/DDBJ whole genome shotgun (WGS) entry which is preliminary data.</text>
</comment>
<dbReference type="EMBL" id="JABFAF010269333">
    <property type="protein sequence ID" value="MBA0877784.1"/>
    <property type="molecule type" value="Genomic_DNA"/>
</dbReference>